<keyword evidence="3" id="KW-1185">Reference proteome</keyword>
<protein>
    <submittedName>
        <fullName evidence="2">Uncharacterized protein</fullName>
    </submittedName>
</protein>
<dbReference type="AlphaFoldDB" id="A0A5C3LWC1"/>
<evidence type="ECO:0000313" key="3">
    <source>
        <dbReference type="Proteomes" id="UP000308652"/>
    </source>
</evidence>
<dbReference type="Proteomes" id="UP000308652">
    <property type="component" value="Unassembled WGS sequence"/>
</dbReference>
<sequence length="338" mass="38109">MCSTSLRHPHQIFSGVSVPSPPPWPAPTSPSLSQTFTTSSSLQWKESKDQNKKRVARVLSHLQRNLRSVHKRKVAWPAEESISPNLSLSEYLMAILRPIVDLFNQLHSPNVLKTPMEYVQLDFGESILGATFTAEDFKIQCLTAPIVLCLPNSLFDSKGNISSHVEYALSKALEFKPLTPSIIVTNFKDITVFFAPACNPPEPVFERVSSTQSSLALRVISTACLNDALPAGHYINVPRPDMEVGGNLILPEGPPQDPKQPLLADEQVFATHYRHSDFDFVTLVRDRSRALQFFRWHEHVQQQCSNPVIFALSIHSTPRKFQQTQRHILRRYNANHLS</sequence>
<name>A0A5C3LWC1_9AGAR</name>
<evidence type="ECO:0000313" key="2">
    <source>
        <dbReference type="EMBL" id="TFK37015.1"/>
    </source>
</evidence>
<feature type="compositionally biased region" description="Pro residues" evidence="1">
    <location>
        <begin position="19"/>
        <end position="28"/>
    </location>
</feature>
<organism evidence="2 3">
    <name type="scientific">Crucibulum laeve</name>
    <dbReference type="NCBI Taxonomy" id="68775"/>
    <lineage>
        <taxon>Eukaryota</taxon>
        <taxon>Fungi</taxon>
        <taxon>Dikarya</taxon>
        <taxon>Basidiomycota</taxon>
        <taxon>Agaricomycotina</taxon>
        <taxon>Agaricomycetes</taxon>
        <taxon>Agaricomycetidae</taxon>
        <taxon>Agaricales</taxon>
        <taxon>Agaricineae</taxon>
        <taxon>Nidulariaceae</taxon>
        <taxon>Crucibulum</taxon>
    </lineage>
</organism>
<gene>
    <name evidence="2" type="ORF">BDQ12DRAFT_736436</name>
</gene>
<reference evidence="2 3" key="1">
    <citation type="journal article" date="2019" name="Nat. Ecol. Evol.">
        <title>Megaphylogeny resolves global patterns of mushroom evolution.</title>
        <authorList>
            <person name="Varga T."/>
            <person name="Krizsan K."/>
            <person name="Foldi C."/>
            <person name="Dima B."/>
            <person name="Sanchez-Garcia M."/>
            <person name="Sanchez-Ramirez S."/>
            <person name="Szollosi G.J."/>
            <person name="Szarkandi J.G."/>
            <person name="Papp V."/>
            <person name="Albert L."/>
            <person name="Andreopoulos W."/>
            <person name="Angelini C."/>
            <person name="Antonin V."/>
            <person name="Barry K.W."/>
            <person name="Bougher N.L."/>
            <person name="Buchanan P."/>
            <person name="Buyck B."/>
            <person name="Bense V."/>
            <person name="Catcheside P."/>
            <person name="Chovatia M."/>
            <person name="Cooper J."/>
            <person name="Damon W."/>
            <person name="Desjardin D."/>
            <person name="Finy P."/>
            <person name="Geml J."/>
            <person name="Haridas S."/>
            <person name="Hughes K."/>
            <person name="Justo A."/>
            <person name="Karasinski D."/>
            <person name="Kautmanova I."/>
            <person name="Kiss B."/>
            <person name="Kocsube S."/>
            <person name="Kotiranta H."/>
            <person name="LaButti K.M."/>
            <person name="Lechner B.E."/>
            <person name="Liimatainen K."/>
            <person name="Lipzen A."/>
            <person name="Lukacs Z."/>
            <person name="Mihaltcheva S."/>
            <person name="Morgado L.N."/>
            <person name="Niskanen T."/>
            <person name="Noordeloos M.E."/>
            <person name="Ohm R.A."/>
            <person name="Ortiz-Santana B."/>
            <person name="Ovrebo C."/>
            <person name="Racz N."/>
            <person name="Riley R."/>
            <person name="Savchenko A."/>
            <person name="Shiryaev A."/>
            <person name="Soop K."/>
            <person name="Spirin V."/>
            <person name="Szebenyi C."/>
            <person name="Tomsovsky M."/>
            <person name="Tulloss R.E."/>
            <person name="Uehling J."/>
            <person name="Grigoriev I.V."/>
            <person name="Vagvolgyi C."/>
            <person name="Papp T."/>
            <person name="Martin F.M."/>
            <person name="Miettinen O."/>
            <person name="Hibbett D.S."/>
            <person name="Nagy L.G."/>
        </authorList>
    </citation>
    <scope>NUCLEOTIDE SEQUENCE [LARGE SCALE GENOMIC DNA]</scope>
    <source>
        <strain evidence="2 3">CBS 166.37</strain>
    </source>
</reference>
<evidence type="ECO:0000256" key="1">
    <source>
        <dbReference type="SAM" id="MobiDB-lite"/>
    </source>
</evidence>
<feature type="region of interest" description="Disordered" evidence="1">
    <location>
        <begin position="13"/>
        <end position="35"/>
    </location>
</feature>
<dbReference type="EMBL" id="ML213610">
    <property type="protein sequence ID" value="TFK37015.1"/>
    <property type="molecule type" value="Genomic_DNA"/>
</dbReference>
<dbReference type="OrthoDB" id="3138711at2759"/>
<accession>A0A5C3LWC1</accession>
<proteinExistence type="predicted"/>